<proteinExistence type="predicted"/>
<sequence length="89" mass="10460">FVDKTKRNGEFLGVIKRKETITNILSGNVFNKIILNSDKEYGDEQDIKVNLTYKENTANLTKSNHDYIKLRILMDNYSKKKREEKTTDM</sequence>
<accession>A0A1A8WNT3</accession>
<name>A0A1A8WNT3_PLAMA</name>
<evidence type="ECO:0000313" key="1">
    <source>
        <dbReference type="EMBL" id="SBS94542.1"/>
    </source>
</evidence>
<feature type="non-terminal residue" evidence="1">
    <location>
        <position position="1"/>
    </location>
</feature>
<gene>
    <name evidence="1" type="ORF">PMALA_043710</name>
</gene>
<dbReference type="EMBL" id="FLQW01002923">
    <property type="protein sequence ID" value="SBS94542.1"/>
    <property type="molecule type" value="Genomic_DNA"/>
</dbReference>
<protein>
    <submittedName>
        <fullName evidence="1">Phosphatidylinositol transfer protein, putative</fullName>
    </submittedName>
</protein>
<organism evidence="1 2">
    <name type="scientific">Plasmodium malariae</name>
    <dbReference type="NCBI Taxonomy" id="5858"/>
    <lineage>
        <taxon>Eukaryota</taxon>
        <taxon>Sar</taxon>
        <taxon>Alveolata</taxon>
        <taxon>Apicomplexa</taxon>
        <taxon>Aconoidasida</taxon>
        <taxon>Haemosporida</taxon>
        <taxon>Plasmodiidae</taxon>
        <taxon>Plasmodium</taxon>
        <taxon>Plasmodium (Plasmodium)</taxon>
    </lineage>
</organism>
<dbReference type="AlphaFoldDB" id="A0A1A8WNT3"/>
<evidence type="ECO:0000313" key="2">
    <source>
        <dbReference type="Proteomes" id="UP000078597"/>
    </source>
</evidence>
<reference evidence="2" key="1">
    <citation type="submission" date="2016-05" db="EMBL/GenBank/DDBJ databases">
        <authorList>
            <person name="Naeem Raeece"/>
        </authorList>
    </citation>
    <scope>NUCLEOTIDE SEQUENCE [LARGE SCALE GENOMIC DNA]</scope>
</reference>
<dbReference type="VEuPathDB" id="PlasmoDB:PmUG01_12013900"/>
<dbReference type="Proteomes" id="UP000078597">
    <property type="component" value="Unassembled WGS sequence"/>
</dbReference>